<dbReference type="InterPro" id="IPR032675">
    <property type="entry name" value="LRR_dom_sf"/>
</dbReference>
<gene>
    <name evidence="7" type="ORF">U9M48_034292</name>
</gene>
<keyword evidence="3" id="KW-0433">Leucine-rich repeat</keyword>
<keyword evidence="2" id="KW-1003">Cell membrane</keyword>
<dbReference type="Proteomes" id="UP001341281">
    <property type="component" value="Chromosome 07"/>
</dbReference>
<proteinExistence type="predicted"/>
<keyword evidence="5" id="KW-0677">Repeat</keyword>
<dbReference type="SUPFAM" id="SSF52058">
    <property type="entry name" value="L domain-like"/>
    <property type="match status" value="1"/>
</dbReference>
<dbReference type="EMBL" id="CP144751">
    <property type="protein sequence ID" value="WVZ87693.1"/>
    <property type="molecule type" value="Genomic_DNA"/>
</dbReference>
<evidence type="ECO:0000256" key="5">
    <source>
        <dbReference type="ARBA" id="ARBA00022737"/>
    </source>
</evidence>
<keyword evidence="8" id="KW-1185">Reference proteome</keyword>
<accession>A0AAQ3U8Z5</accession>
<dbReference type="Gene3D" id="3.80.10.10">
    <property type="entry name" value="Ribonuclease Inhibitor"/>
    <property type="match status" value="1"/>
</dbReference>
<evidence type="ECO:0000313" key="7">
    <source>
        <dbReference type="EMBL" id="WVZ87693.1"/>
    </source>
</evidence>
<organism evidence="7 8">
    <name type="scientific">Paspalum notatum var. saurae</name>
    <dbReference type="NCBI Taxonomy" id="547442"/>
    <lineage>
        <taxon>Eukaryota</taxon>
        <taxon>Viridiplantae</taxon>
        <taxon>Streptophyta</taxon>
        <taxon>Embryophyta</taxon>
        <taxon>Tracheophyta</taxon>
        <taxon>Spermatophyta</taxon>
        <taxon>Magnoliopsida</taxon>
        <taxon>Liliopsida</taxon>
        <taxon>Poales</taxon>
        <taxon>Poaceae</taxon>
        <taxon>PACMAD clade</taxon>
        <taxon>Panicoideae</taxon>
        <taxon>Andropogonodae</taxon>
        <taxon>Paspaleae</taxon>
        <taxon>Paspalinae</taxon>
        <taxon>Paspalum</taxon>
    </lineage>
</organism>
<dbReference type="FunFam" id="3.80.10.10:FF:000299">
    <property type="entry name" value="Piriformospora indica-insensitive protein 2"/>
    <property type="match status" value="1"/>
</dbReference>
<keyword evidence="6" id="KW-0472">Membrane</keyword>
<evidence type="ECO:0000313" key="8">
    <source>
        <dbReference type="Proteomes" id="UP001341281"/>
    </source>
</evidence>
<keyword evidence="4" id="KW-0732">Signal</keyword>
<protein>
    <submittedName>
        <fullName evidence="7">Uncharacterized protein</fullName>
    </submittedName>
</protein>
<comment type="subcellular location">
    <subcellularLocation>
        <location evidence="1">Cell membrane</location>
    </subcellularLocation>
</comment>
<evidence type="ECO:0000256" key="1">
    <source>
        <dbReference type="ARBA" id="ARBA00004236"/>
    </source>
</evidence>
<dbReference type="PANTHER" id="PTHR48058">
    <property type="entry name" value="LRR RECEPTOR-LIKE SERINE/THREONINE-PROTEIN KINASE FLS2-RELATED"/>
    <property type="match status" value="1"/>
</dbReference>
<evidence type="ECO:0000256" key="6">
    <source>
        <dbReference type="ARBA" id="ARBA00023136"/>
    </source>
</evidence>
<reference evidence="7 8" key="1">
    <citation type="submission" date="2024-02" db="EMBL/GenBank/DDBJ databases">
        <title>High-quality chromosome-scale genome assembly of Pensacola bahiagrass (Paspalum notatum Flugge var. saurae).</title>
        <authorList>
            <person name="Vega J.M."/>
            <person name="Podio M."/>
            <person name="Orjuela J."/>
            <person name="Siena L.A."/>
            <person name="Pessino S.C."/>
            <person name="Combes M.C."/>
            <person name="Mariac C."/>
            <person name="Albertini E."/>
            <person name="Pupilli F."/>
            <person name="Ortiz J.P.A."/>
            <person name="Leblanc O."/>
        </authorList>
    </citation>
    <scope>NUCLEOTIDE SEQUENCE [LARGE SCALE GENOMIC DNA]</scope>
    <source>
        <strain evidence="7">R1</strain>
        <tissue evidence="7">Leaf</tissue>
    </source>
</reference>
<sequence length="172" mass="19245">MILKPRLVSGQLRLENRLDARGSHELVQPENTWWRLQEGEHVVAPSTEQLKWLDVSSNAIGGQIPSSVSKLSGLERLDISRNRVRGTIPASMAEMARLQWLDLSRNALVGRIPDSFARLTSVRHASFRGNKLCGQIPQARPFNQFRAAAYAHNLCLCGKPLPPCRKIRMNGS</sequence>
<dbReference type="Pfam" id="PF13855">
    <property type="entry name" value="LRR_8"/>
    <property type="match status" value="1"/>
</dbReference>
<name>A0AAQ3U8Z5_PASNO</name>
<dbReference type="InterPro" id="IPR001611">
    <property type="entry name" value="Leu-rich_rpt"/>
</dbReference>
<dbReference type="GO" id="GO:0005886">
    <property type="term" value="C:plasma membrane"/>
    <property type="evidence" value="ECO:0007669"/>
    <property type="project" value="UniProtKB-SubCell"/>
</dbReference>
<dbReference type="PANTHER" id="PTHR48058:SF28">
    <property type="entry name" value="OS04G0122000 PROTEIN"/>
    <property type="match status" value="1"/>
</dbReference>
<dbReference type="AlphaFoldDB" id="A0AAQ3U8Z5"/>
<evidence type="ECO:0000256" key="2">
    <source>
        <dbReference type="ARBA" id="ARBA00022475"/>
    </source>
</evidence>
<evidence type="ECO:0000256" key="3">
    <source>
        <dbReference type="ARBA" id="ARBA00022614"/>
    </source>
</evidence>
<evidence type="ECO:0000256" key="4">
    <source>
        <dbReference type="ARBA" id="ARBA00022729"/>
    </source>
</evidence>